<dbReference type="Proteomes" id="UP000005316">
    <property type="component" value="Unassembled WGS sequence"/>
</dbReference>
<organism evidence="7 8">
    <name type="scientific">Sporosarcina newyorkensis 2681</name>
    <dbReference type="NCBI Taxonomy" id="1027292"/>
    <lineage>
        <taxon>Bacteria</taxon>
        <taxon>Bacillati</taxon>
        <taxon>Bacillota</taxon>
        <taxon>Bacilli</taxon>
        <taxon>Bacillales</taxon>
        <taxon>Caryophanaceae</taxon>
        <taxon>Sporosarcina</taxon>
    </lineage>
</organism>
<reference evidence="7 8" key="1">
    <citation type="submission" date="2011-04" db="EMBL/GenBank/DDBJ databases">
        <authorList>
            <person name="Muzny D."/>
            <person name="Qin X."/>
            <person name="Deng J."/>
            <person name="Jiang H."/>
            <person name="Liu Y."/>
            <person name="Qu J."/>
            <person name="Song X.-Z."/>
            <person name="Zhang L."/>
            <person name="Thornton R."/>
            <person name="Coyle M."/>
            <person name="Francisco L."/>
            <person name="Jackson L."/>
            <person name="Javaid M."/>
            <person name="Korchina V."/>
            <person name="Kovar C."/>
            <person name="Mata R."/>
            <person name="Mathew T."/>
            <person name="Ngo R."/>
            <person name="Nguyen L."/>
            <person name="Nguyen N."/>
            <person name="Okwuonu G."/>
            <person name="Ongeri F."/>
            <person name="Pham C."/>
            <person name="Simmons D."/>
            <person name="Wilczek-Boney K."/>
            <person name="Hale W."/>
            <person name="Jakkamsetti A."/>
            <person name="Pham P."/>
            <person name="Ruth R."/>
            <person name="San Lucas F."/>
            <person name="Warren J."/>
            <person name="Zhang J."/>
            <person name="Zhao Z."/>
            <person name="Zhou C."/>
            <person name="Zhu D."/>
            <person name="Lee S."/>
            <person name="Bess C."/>
            <person name="Blankenburg K."/>
            <person name="Forbes L."/>
            <person name="Fu Q."/>
            <person name="Gubbala S."/>
            <person name="Hirani K."/>
            <person name="Jayaseelan J.C."/>
            <person name="Lara F."/>
            <person name="Munidasa M."/>
            <person name="Palculict T."/>
            <person name="Patil S."/>
            <person name="Pu L.-L."/>
            <person name="Saada N."/>
            <person name="Tang L."/>
            <person name="Weissenberger G."/>
            <person name="Zhu Y."/>
            <person name="Hemphill L."/>
            <person name="Shang Y."/>
            <person name="Youmans B."/>
            <person name="Ayvaz T."/>
            <person name="Ross M."/>
            <person name="Santibanez J."/>
            <person name="Aqrawi P."/>
            <person name="Gross S."/>
            <person name="Joshi V."/>
            <person name="Fowler G."/>
            <person name="Nazareth L."/>
            <person name="Reid J."/>
            <person name="Worley K."/>
            <person name="Petrosino J."/>
            <person name="Highlander S."/>
            <person name="Gibbs R."/>
        </authorList>
    </citation>
    <scope>NUCLEOTIDE SEQUENCE [LARGE SCALE GENOMIC DNA]</scope>
    <source>
        <strain evidence="7 8">2681</strain>
    </source>
</reference>
<evidence type="ECO:0000256" key="3">
    <source>
        <dbReference type="ARBA" id="ARBA00022692"/>
    </source>
</evidence>
<evidence type="ECO:0000256" key="4">
    <source>
        <dbReference type="ARBA" id="ARBA00022989"/>
    </source>
</evidence>
<protein>
    <recommendedName>
        <fullName evidence="9">YhhN family protein</fullName>
    </recommendedName>
</protein>
<evidence type="ECO:0008006" key="9">
    <source>
        <dbReference type="Google" id="ProtNLM"/>
    </source>
</evidence>
<comment type="similarity">
    <text evidence="2">Belongs to the TMEM86 family.</text>
</comment>
<feature type="transmembrane region" description="Helical" evidence="6">
    <location>
        <begin position="53"/>
        <end position="71"/>
    </location>
</feature>
<feature type="transmembrane region" description="Helical" evidence="6">
    <location>
        <begin position="147"/>
        <end position="168"/>
    </location>
</feature>
<comment type="caution">
    <text evidence="7">The sequence shown here is derived from an EMBL/GenBank/DDBJ whole genome shotgun (WGS) entry which is preliminary data.</text>
</comment>
<evidence type="ECO:0000256" key="6">
    <source>
        <dbReference type="SAM" id="Phobius"/>
    </source>
</evidence>
<dbReference type="EMBL" id="AFPZ01000113">
    <property type="protein sequence ID" value="EGQ20300.1"/>
    <property type="molecule type" value="Genomic_DNA"/>
</dbReference>
<dbReference type="GO" id="GO:0016020">
    <property type="term" value="C:membrane"/>
    <property type="evidence" value="ECO:0007669"/>
    <property type="project" value="UniProtKB-SubCell"/>
</dbReference>
<evidence type="ECO:0000256" key="1">
    <source>
        <dbReference type="ARBA" id="ARBA00004141"/>
    </source>
</evidence>
<feature type="transmembrane region" description="Helical" evidence="6">
    <location>
        <begin position="121"/>
        <end position="141"/>
    </location>
</feature>
<accession>F9DXM6</accession>
<dbReference type="AlphaFoldDB" id="F9DXM6"/>
<evidence type="ECO:0000313" key="7">
    <source>
        <dbReference type="EMBL" id="EGQ20300.1"/>
    </source>
</evidence>
<feature type="transmembrane region" description="Helical" evidence="6">
    <location>
        <begin position="91"/>
        <end position="109"/>
    </location>
</feature>
<feature type="transmembrane region" description="Helical" evidence="6">
    <location>
        <begin position="20"/>
        <end position="41"/>
    </location>
</feature>
<gene>
    <name evidence="7" type="ORF">HMPREF9372_3557</name>
</gene>
<keyword evidence="3 6" id="KW-0812">Transmembrane</keyword>
<comment type="subcellular location">
    <subcellularLocation>
        <location evidence="1">Membrane</location>
        <topology evidence="1">Multi-pass membrane protein</topology>
    </subcellularLocation>
</comment>
<feature type="transmembrane region" description="Helical" evidence="6">
    <location>
        <begin position="175"/>
        <end position="194"/>
    </location>
</feature>
<feature type="transmembrane region" description="Helical" evidence="6">
    <location>
        <begin position="206"/>
        <end position="223"/>
    </location>
</feature>
<dbReference type="InterPro" id="IPR012506">
    <property type="entry name" value="TMEM86B-like"/>
</dbReference>
<name>F9DXM6_9BACL</name>
<evidence type="ECO:0000256" key="2">
    <source>
        <dbReference type="ARBA" id="ARBA00007375"/>
    </source>
</evidence>
<sequence>MAFADTVPFCHRFNLKELSYLRKILVGLIVLMGFVYIFLIPEEPVGMKIAMKLVPMMLIILYGFLADSPVSPLYKRTILAGLVVSMIADGVIYWFMAGLATFFVAHLLYIQAFRKERRKPVPVFVAIPLILYGLFMAVWIAGSQLAAGEIVLGVAIITYIGVILIMGWEAIRTRFPLAITGAFLFICSDSFLAIDRFVIPLPARDALVMITYYAAQVFLAVSIRSQFKRSTNLS</sequence>
<dbReference type="PANTHER" id="PTHR31885:SF6">
    <property type="entry name" value="GH04784P"/>
    <property type="match status" value="1"/>
</dbReference>
<dbReference type="OrthoDB" id="5592477at2"/>
<dbReference type="GO" id="GO:0016787">
    <property type="term" value="F:hydrolase activity"/>
    <property type="evidence" value="ECO:0007669"/>
    <property type="project" value="TreeGrafter"/>
</dbReference>
<dbReference type="Pfam" id="PF07947">
    <property type="entry name" value="YhhN"/>
    <property type="match status" value="1"/>
</dbReference>
<keyword evidence="4 6" id="KW-1133">Transmembrane helix</keyword>
<dbReference type="PANTHER" id="PTHR31885">
    <property type="entry name" value="GH04784P"/>
    <property type="match status" value="1"/>
</dbReference>
<evidence type="ECO:0000256" key="5">
    <source>
        <dbReference type="ARBA" id="ARBA00023136"/>
    </source>
</evidence>
<evidence type="ECO:0000313" key="8">
    <source>
        <dbReference type="Proteomes" id="UP000005316"/>
    </source>
</evidence>
<dbReference type="eggNOG" id="COG3714">
    <property type="taxonomic scope" value="Bacteria"/>
</dbReference>
<dbReference type="HOGENOM" id="CLU_079086_0_2_9"/>
<proteinExistence type="inferred from homology"/>
<keyword evidence="5 6" id="KW-0472">Membrane</keyword>